<feature type="domain" description="eCIS core" evidence="2">
    <location>
        <begin position="125"/>
        <end position="202"/>
    </location>
</feature>
<comment type="caution">
    <text evidence="3">The sequence shown here is derived from an EMBL/GenBank/DDBJ whole genome shotgun (WGS) entry which is preliminary data.</text>
</comment>
<dbReference type="InterPro" id="IPR025295">
    <property type="entry name" value="eCIS_core_dom"/>
</dbReference>
<accession>A0ABX0UNX4</accession>
<name>A0ABX0UNX4_9BACT</name>
<dbReference type="EMBL" id="JAASQJ010000004">
    <property type="protein sequence ID" value="NIJ54693.1"/>
    <property type="molecule type" value="Genomic_DNA"/>
</dbReference>
<evidence type="ECO:0000259" key="2">
    <source>
        <dbReference type="Pfam" id="PF13699"/>
    </source>
</evidence>
<evidence type="ECO:0000313" key="3">
    <source>
        <dbReference type="EMBL" id="NIJ54693.1"/>
    </source>
</evidence>
<evidence type="ECO:0000256" key="1">
    <source>
        <dbReference type="SAM" id="MobiDB-lite"/>
    </source>
</evidence>
<sequence length="571" mass="63152">MSEKITISARSQGAGPAALHSADTSRSFLIQPKLTIGDSNDHFEQQADRVADHVMSMSATHDPTSGGSDARIQRKCATCAHEEEHLQRKPFNITPIIQTTGAQGAGDASSFVSGQIASVRGGGSPMNERTRSFMESRFGSDFSSVKIHTDSTAIQLSQELNAQAFTVGNDVFFNRGKYNPESNAGKHLLAHELTHTLQQGEGKFYNVQRQAALAYRPAPVIRPPAPARPPLRVIQGGGGYRASTGTAATSPSSSYSAPVYVPDAMDDSLDAMFARARIRGNRDQAVFEAERPVATLTRGGSSPGFLTTGRQQSMIGEGWSAVFTPHYFHILDMIEYQVGVATSERQIEAIRDSYLPSMSNSPFGPYGLSPVYLPYHIPEEMDPGQIERRRVFSRAVRRRIAAMPSLRGVERLAVETDVETALERMGRQRRNLRAYPICWAVQLGPPSSLNFVRTSADRDDQEARQARMQLEWRRFRDPDFDPARFHVHHVNPLFLGGADDLQNNGTLIEKRRHLRGHDVLRFQPQLVTPISMTSAPYTVLPPLGPDLYRHPAGTLYEVIGFKQEAHELCAF</sequence>
<reference evidence="3 4" key="1">
    <citation type="submission" date="2020-03" db="EMBL/GenBank/DDBJ databases">
        <title>Genomic Encyclopedia of Type Strains, Phase IV (KMG-IV): sequencing the most valuable type-strain genomes for metagenomic binning, comparative biology and taxonomic classification.</title>
        <authorList>
            <person name="Goeker M."/>
        </authorList>
    </citation>
    <scope>NUCLEOTIDE SEQUENCE [LARGE SCALE GENOMIC DNA]</scope>
    <source>
        <strain evidence="3 4">DSM 102865</strain>
    </source>
</reference>
<gene>
    <name evidence="3" type="ORF">FHS68_003880</name>
</gene>
<dbReference type="InterPro" id="IPR003615">
    <property type="entry name" value="HNH_nuc"/>
</dbReference>
<dbReference type="CDD" id="cd00085">
    <property type="entry name" value="HNHc"/>
    <property type="match status" value="1"/>
</dbReference>
<protein>
    <recommendedName>
        <fullName evidence="2">eCIS core domain-containing protein</fullName>
    </recommendedName>
</protein>
<dbReference type="Proteomes" id="UP001179181">
    <property type="component" value="Unassembled WGS sequence"/>
</dbReference>
<proteinExistence type="predicted"/>
<feature type="region of interest" description="Disordered" evidence="1">
    <location>
        <begin position="1"/>
        <end position="22"/>
    </location>
</feature>
<organism evidence="3 4">
    <name type="scientific">Dyadobacter arcticus</name>
    <dbReference type="NCBI Taxonomy" id="1078754"/>
    <lineage>
        <taxon>Bacteria</taxon>
        <taxon>Pseudomonadati</taxon>
        <taxon>Bacteroidota</taxon>
        <taxon>Cytophagia</taxon>
        <taxon>Cytophagales</taxon>
        <taxon>Spirosomataceae</taxon>
        <taxon>Dyadobacter</taxon>
    </lineage>
</organism>
<evidence type="ECO:0000313" key="4">
    <source>
        <dbReference type="Proteomes" id="UP001179181"/>
    </source>
</evidence>
<dbReference type="RefSeq" id="WP_167273443.1">
    <property type="nucleotide sequence ID" value="NZ_JAASQJ010000004.1"/>
</dbReference>
<keyword evidence="4" id="KW-1185">Reference proteome</keyword>
<dbReference type="Pfam" id="PF13699">
    <property type="entry name" value="eCIS_core"/>
    <property type="match status" value="1"/>
</dbReference>